<dbReference type="AlphaFoldDB" id="A0A6S7A7P2"/>
<dbReference type="PANTHER" id="PTHR42928">
    <property type="entry name" value="TRICARBOXYLATE-BINDING PROTEIN"/>
    <property type="match status" value="1"/>
</dbReference>
<proteinExistence type="inferred from homology"/>
<dbReference type="PROSITE" id="PS51318">
    <property type="entry name" value="TAT"/>
    <property type="match status" value="1"/>
</dbReference>
<dbReference type="PIRSF" id="PIRSF017082">
    <property type="entry name" value="YflP"/>
    <property type="match status" value="1"/>
</dbReference>
<dbReference type="RefSeq" id="WP_175192027.1">
    <property type="nucleotide sequence ID" value="NZ_CADIJO010000012.1"/>
</dbReference>
<name>A0A6S7A7P2_9BURK</name>
<dbReference type="Gene3D" id="3.40.190.150">
    <property type="entry name" value="Bordetella uptake gene, domain 1"/>
    <property type="match status" value="1"/>
</dbReference>
<dbReference type="PANTHER" id="PTHR42928:SF5">
    <property type="entry name" value="BLR1237 PROTEIN"/>
    <property type="match status" value="1"/>
</dbReference>
<protein>
    <recommendedName>
        <fullName evidence="5">Tripartite tricarboxylate transporter family receptor</fullName>
    </recommendedName>
</protein>
<evidence type="ECO:0000313" key="3">
    <source>
        <dbReference type="EMBL" id="CAB3717864.1"/>
    </source>
</evidence>
<dbReference type="Proteomes" id="UP000494111">
    <property type="component" value="Unassembled WGS sequence"/>
</dbReference>
<dbReference type="Pfam" id="PF03401">
    <property type="entry name" value="TctC"/>
    <property type="match status" value="1"/>
</dbReference>
<evidence type="ECO:0008006" key="5">
    <source>
        <dbReference type="Google" id="ProtNLM"/>
    </source>
</evidence>
<evidence type="ECO:0000256" key="1">
    <source>
        <dbReference type="ARBA" id="ARBA00006987"/>
    </source>
</evidence>
<organism evidence="3 4">
    <name type="scientific">Achromobacter deleyi</name>
    <dbReference type="NCBI Taxonomy" id="1353891"/>
    <lineage>
        <taxon>Bacteria</taxon>
        <taxon>Pseudomonadati</taxon>
        <taxon>Pseudomonadota</taxon>
        <taxon>Betaproteobacteria</taxon>
        <taxon>Burkholderiales</taxon>
        <taxon>Alcaligenaceae</taxon>
        <taxon>Achromobacter</taxon>
    </lineage>
</organism>
<dbReference type="CDD" id="cd07012">
    <property type="entry name" value="PBP2_Bug_TTT"/>
    <property type="match status" value="1"/>
</dbReference>
<reference evidence="3 4" key="1">
    <citation type="submission" date="2020-04" db="EMBL/GenBank/DDBJ databases">
        <authorList>
            <person name="De Canck E."/>
        </authorList>
    </citation>
    <scope>NUCLEOTIDE SEQUENCE [LARGE SCALE GENOMIC DNA]</scope>
    <source>
        <strain evidence="3 4">LMG 3458</strain>
    </source>
</reference>
<evidence type="ECO:0000256" key="2">
    <source>
        <dbReference type="SAM" id="SignalP"/>
    </source>
</evidence>
<feature type="signal peptide" evidence="2">
    <location>
        <begin position="1"/>
        <end position="32"/>
    </location>
</feature>
<keyword evidence="2" id="KW-0732">Signal</keyword>
<evidence type="ECO:0000313" key="4">
    <source>
        <dbReference type="Proteomes" id="UP000494111"/>
    </source>
</evidence>
<dbReference type="EMBL" id="CADIJO010000012">
    <property type="protein sequence ID" value="CAB3717864.1"/>
    <property type="molecule type" value="Genomic_DNA"/>
</dbReference>
<dbReference type="InterPro" id="IPR005064">
    <property type="entry name" value="BUG"/>
</dbReference>
<accession>A0A6S7A7P2</accession>
<sequence length="335" mass="35913">MTQGNTVRSRRRWLTGSALALLGLALAGPLHAEAAWPTKPIRIIVPYNAGGATDIVARMVAERLSNRLGQPVLVENRGGASGIMGTDAAAKAAPDGYTLTVSLSSSLMQNQFLYHHLPYQTLRDFVLISQIAIAPVTLVAHPSVPAKDGPALLAYVRAHPGKVAYGSWGVGSYGHLGLAYLDASQHGDMTHVAYKGESAMLQDLIGGRIQLAFASALGTKPYIDNGRLKLIGVTGDKRMDVLPDAPTLAEQGLREDAYRLVGWVALAAPKDTPAPIVARLAREMHDMVRTPQVQARLIDMGFIPTGNSPTEFVANYQQELPVWKTLVEQSGARLD</sequence>
<dbReference type="SUPFAM" id="SSF53850">
    <property type="entry name" value="Periplasmic binding protein-like II"/>
    <property type="match status" value="1"/>
</dbReference>
<dbReference type="InterPro" id="IPR006311">
    <property type="entry name" value="TAT_signal"/>
</dbReference>
<comment type="similarity">
    <text evidence="1">Belongs to the UPF0065 (bug) family.</text>
</comment>
<dbReference type="InterPro" id="IPR042100">
    <property type="entry name" value="Bug_dom1"/>
</dbReference>
<feature type="chain" id="PRO_5028983128" description="Tripartite tricarboxylate transporter family receptor" evidence="2">
    <location>
        <begin position="33"/>
        <end position="335"/>
    </location>
</feature>
<gene>
    <name evidence="3" type="ORF">LMG3458_03693</name>
</gene>
<dbReference type="Gene3D" id="3.40.190.10">
    <property type="entry name" value="Periplasmic binding protein-like II"/>
    <property type="match status" value="1"/>
</dbReference>